<dbReference type="PANTHER" id="PTHR21301:SF11">
    <property type="entry name" value="GIY-YIG DOMAIN-CONTAINING PROTEIN"/>
    <property type="match status" value="1"/>
</dbReference>
<evidence type="ECO:0000313" key="3">
    <source>
        <dbReference type="Proteomes" id="UP000281553"/>
    </source>
</evidence>
<dbReference type="EMBL" id="UYRU01045759">
    <property type="protein sequence ID" value="VDN08769.1"/>
    <property type="molecule type" value="Genomic_DNA"/>
</dbReference>
<accession>A0A3P7NGY0</accession>
<gene>
    <name evidence="2" type="ORF">DILT_LOCUS4600</name>
</gene>
<feature type="domain" description="Helix-turn-helix" evidence="1">
    <location>
        <begin position="56"/>
        <end position="93"/>
    </location>
</feature>
<sequence>MGILISLGSNSVRSTTEVSCQVSHYAQLAFLDVLVGREDWSDPKTKVFSKATNTMQILNFNTNHPIRHKISCVRTLYRRGEKHCSEPEDKVAENSTFDNFVNRCMLKRGDAASLEKAEVAKRNLRQEEARLKQSTDAFMQVEPQRIAMLQNAAEIECEYYRKAAEAFQELQTALTQIKELALSNPEVSHGTEDYIHTPRQEFAYSTVIESKFC</sequence>
<name>A0A3P7NGY0_DIBLA</name>
<reference evidence="2 3" key="1">
    <citation type="submission" date="2018-11" db="EMBL/GenBank/DDBJ databases">
        <authorList>
            <consortium name="Pathogen Informatics"/>
        </authorList>
    </citation>
    <scope>NUCLEOTIDE SEQUENCE [LARGE SCALE GENOMIC DNA]</scope>
</reference>
<dbReference type="PANTHER" id="PTHR21301">
    <property type="entry name" value="REVERSE TRANSCRIPTASE"/>
    <property type="match status" value="1"/>
</dbReference>
<evidence type="ECO:0000313" key="2">
    <source>
        <dbReference type="EMBL" id="VDN08769.1"/>
    </source>
</evidence>
<dbReference type="Proteomes" id="UP000281553">
    <property type="component" value="Unassembled WGS sequence"/>
</dbReference>
<keyword evidence="3" id="KW-1185">Reference proteome</keyword>
<dbReference type="Pfam" id="PF26215">
    <property type="entry name" value="HTH_animal"/>
    <property type="match status" value="1"/>
</dbReference>
<protein>
    <recommendedName>
        <fullName evidence="1">Helix-turn-helix domain-containing protein</fullName>
    </recommendedName>
</protein>
<organism evidence="2 3">
    <name type="scientific">Dibothriocephalus latus</name>
    <name type="common">Fish tapeworm</name>
    <name type="synonym">Diphyllobothrium latum</name>
    <dbReference type="NCBI Taxonomy" id="60516"/>
    <lineage>
        <taxon>Eukaryota</taxon>
        <taxon>Metazoa</taxon>
        <taxon>Spiralia</taxon>
        <taxon>Lophotrochozoa</taxon>
        <taxon>Platyhelminthes</taxon>
        <taxon>Cestoda</taxon>
        <taxon>Eucestoda</taxon>
        <taxon>Diphyllobothriidea</taxon>
        <taxon>Diphyllobothriidae</taxon>
        <taxon>Dibothriocephalus</taxon>
    </lineage>
</organism>
<dbReference type="AlphaFoldDB" id="A0A3P7NGY0"/>
<dbReference type="OrthoDB" id="207120at2759"/>
<evidence type="ECO:0000259" key="1">
    <source>
        <dbReference type="Pfam" id="PF26215"/>
    </source>
</evidence>
<dbReference type="InterPro" id="IPR058912">
    <property type="entry name" value="HTH_animal"/>
</dbReference>
<proteinExistence type="predicted"/>